<evidence type="ECO:0000259" key="3">
    <source>
        <dbReference type="Pfam" id="PF13963"/>
    </source>
</evidence>
<feature type="domain" description="DUF4218" evidence="2">
    <location>
        <begin position="567"/>
        <end position="680"/>
    </location>
</feature>
<gene>
    <name evidence="4" type="ORF">SVIM_LOCUS136928</name>
</gene>
<evidence type="ECO:0000259" key="2">
    <source>
        <dbReference type="Pfam" id="PF13960"/>
    </source>
</evidence>
<feature type="compositionally biased region" description="Basic and acidic residues" evidence="1">
    <location>
        <begin position="950"/>
        <end position="959"/>
    </location>
</feature>
<proteinExistence type="predicted"/>
<sequence length="959" mass="111832">MDNREWMYRRKRSGRLNPEYIAGVTRFIKFAFSMDNNISEGKIRCPCVRCKNQNFQNEDDVCKHLLTRGFLPYYENWTVHGEPFVTDILGGASSGGVSRVVNDVGEANPYRNMVLDAMGNDDAYYNDRVCRTVVIEEPPNVEESNFFKLLKAAEEPLWEGCTKQSKLSTCVQLLNMKSNLNLTLNAFNKFTEFAKSCMPDDANLVSNFYDAKKFMRPLGLGYEKYDVCPNYCMLYYGVDALKIICDFCGTSRYKPRNPTSKGSYKAEKQLRYFPLTPRLQRLFMSPHHAKDMTWHHFHKSDDGVMVHPSDGYAWKEFNRIHPSFAADPRNVRLGLCTDGFCPFNMMSNVYSCWPVIVTVYNLPPWKCMTRPFMFLAMIIPGPKNPGKKLDVFLRPLIDELNKLWSVGVDTYDMLDEVTKYTEGHVHSSCHKIPGFGVDHNWVKKSIFWELPYWHTNVIRHNLDVMHIEKNCFENIFYTVMDCHDRSKDNVKARLDIQLYCRRPSLHLQQHANGRVYKPKGSYYLFKKQQQEVLSWMKELSFPDGYASNISRPLWEALTELSVFFRDICATNLNVNHMELMQRNIIEIICKLERIFPPSFFDSMEHLTIHLPYEAQVGGPVQYRWMYPFKRYMFYLKKRVTNKAHVEGSICEAYLIDEITNFASYYFGDDVQTIWNRVPRNDDGGSKGQCELSVFSYPGRKLSKKFYRRQLSHKELQIAHSYVIFNFQELKPYMKQCCQKLKTQQPQFSDVQIEKLCEEIFPIWLKNHVQYKSTGIENQIFALSMGPSNSVKCYNGYYVNGFKFHTQCYGRYKKTMNSGVCVKGSSYNENEIDYYGMLEEVIQLKYLGNKCKTSARSRYNVHMGEFIENTDNVKSFDVEQLEEISIPCCVLPDPTLDEQNVLVDSSYYEEINQHELPRVDANWGEENEIASDEEINYDNDVMGDGAANDDDVIRSDDDDE</sequence>
<accession>A0A6N2KU95</accession>
<evidence type="ECO:0008006" key="5">
    <source>
        <dbReference type="Google" id="ProtNLM"/>
    </source>
</evidence>
<feature type="region of interest" description="Disordered" evidence="1">
    <location>
        <begin position="931"/>
        <end position="959"/>
    </location>
</feature>
<name>A0A6N2KU95_SALVM</name>
<evidence type="ECO:0000313" key="4">
    <source>
        <dbReference type="EMBL" id="VFU31824.1"/>
    </source>
</evidence>
<dbReference type="PANTHER" id="PTHR48258:SF3">
    <property type="entry name" value="FK506-BINDING PROTEIN 4-LIKE ISOFORM X1"/>
    <property type="match status" value="1"/>
</dbReference>
<dbReference type="InterPro" id="IPR029480">
    <property type="entry name" value="Transpos_assoc"/>
</dbReference>
<dbReference type="InterPro" id="IPR004242">
    <property type="entry name" value="Transposase_21"/>
</dbReference>
<dbReference type="PANTHER" id="PTHR48258">
    <property type="entry name" value="DUF4218 DOMAIN-CONTAINING PROTEIN-RELATED"/>
    <property type="match status" value="1"/>
</dbReference>
<organism evidence="4">
    <name type="scientific">Salix viminalis</name>
    <name type="common">Common osier</name>
    <name type="synonym">Basket willow</name>
    <dbReference type="NCBI Taxonomy" id="40686"/>
    <lineage>
        <taxon>Eukaryota</taxon>
        <taxon>Viridiplantae</taxon>
        <taxon>Streptophyta</taxon>
        <taxon>Embryophyta</taxon>
        <taxon>Tracheophyta</taxon>
        <taxon>Spermatophyta</taxon>
        <taxon>Magnoliopsida</taxon>
        <taxon>eudicotyledons</taxon>
        <taxon>Gunneridae</taxon>
        <taxon>Pentapetalae</taxon>
        <taxon>rosids</taxon>
        <taxon>fabids</taxon>
        <taxon>Malpighiales</taxon>
        <taxon>Salicaceae</taxon>
        <taxon>Saliceae</taxon>
        <taxon>Salix</taxon>
    </lineage>
</organism>
<reference evidence="4" key="1">
    <citation type="submission" date="2019-03" db="EMBL/GenBank/DDBJ databases">
        <authorList>
            <person name="Mank J."/>
            <person name="Almeida P."/>
        </authorList>
    </citation>
    <scope>NUCLEOTIDE SEQUENCE</scope>
    <source>
        <strain evidence="4">78183</strain>
    </source>
</reference>
<dbReference type="Pfam" id="PF02992">
    <property type="entry name" value="Transposase_21"/>
    <property type="match status" value="1"/>
</dbReference>
<evidence type="ECO:0000256" key="1">
    <source>
        <dbReference type="SAM" id="MobiDB-lite"/>
    </source>
</evidence>
<dbReference type="AlphaFoldDB" id="A0A6N2KU95"/>
<feature type="domain" description="Transposase-associated" evidence="3">
    <location>
        <begin position="4"/>
        <end position="82"/>
    </location>
</feature>
<protein>
    <recommendedName>
        <fullName evidence="5">Transposase-associated domain-containing protein</fullName>
    </recommendedName>
</protein>
<dbReference type="Pfam" id="PF13960">
    <property type="entry name" value="DUF4218"/>
    <property type="match status" value="1"/>
</dbReference>
<dbReference type="Pfam" id="PF13963">
    <property type="entry name" value="Transpos_assoc"/>
    <property type="match status" value="1"/>
</dbReference>
<dbReference type="InterPro" id="IPR025452">
    <property type="entry name" value="DUF4218"/>
</dbReference>
<dbReference type="EMBL" id="CAADRP010000779">
    <property type="protein sequence ID" value="VFU31824.1"/>
    <property type="molecule type" value="Genomic_DNA"/>
</dbReference>